<dbReference type="Proteomes" id="UP000264294">
    <property type="component" value="Unassembled WGS sequence"/>
</dbReference>
<evidence type="ECO:0000313" key="1">
    <source>
        <dbReference type="EMBL" id="RFT65123.1"/>
    </source>
</evidence>
<reference evidence="1 2" key="1">
    <citation type="submission" date="2018-08" db="EMBL/GenBank/DDBJ databases">
        <title>Bacillus clarus sp. nov. strain PS00077A.</title>
        <authorList>
            <person name="Mendez Acevedo M."/>
            <person name="Carroll L."/>
            <person name="Mukherjee M."/>
            <person name="Wiedmann M."/>
            <person name="Kovac J."/>
        </authorList>
    </citation>
    <scope>NUCLEOTIDE SEQUENCE [LARGE SCALE GENOMIC DNA]</scope>
    <source>
        <strain evidence="1 2">PS00077A</strain>
    </source>
</reference>
<dbReference type="EMBL" id="QVOD01000028">
    <property type="protein sequence ID" value="RFT65123.1"/>
    <property type="molecule type" value="Genomic_DNA"/>
</dbReference>
<organism evidence="1 2">
    <name type="scientific">Bacillus clarus</name>
    <dbReference type="NCBI Taxonomy" id="2338372"/>
    <lineage>
        <taxon>Bacteria</taxon>
        <taxon>Bacillati</taxon>
        <taxon>Bacillota</taxon>
        <taxon>Bacilli</taxon>
        <taxon>Bacillales</taxon>
        <taxon>Bacillaceae</taxon>
        <taxon>Bacillus</taxon>
        <taxon>Bacillus cereus group</taxon>
    </lineage>
</organism>
<keyword evidence="2" id="KW-1185">Reference proteome</keyword>
<dbReference type="RefSeq" id="WP_042978921.1">
    <property type="nucleotide sequence ID" value="NZ_JMQC01000008.1"/>
</dbReference>
<evidence type="ECO:0000313" key="2">
    <source>
        <dbReference type="Proteomes" id="UP000264294"/>
    </source>
</evidence>
<proteinExistence type="predicted"/>
<protein>
    <submittedName>
        <fullName evidence="1">Uncharacterized protein</fullName>
    </submittedName>
</protein>
<accession>A0ABX9KSD6</accession>
<sequence length="279" mass="33234">MQFINKVFTISYHKFYKREFWESLMEHSPFDRTNPFWHICEEFVSTFHSMMIGRNLQVDDYQVSFSFSEDGQLDMIQLYCFLVEEDVEINTAVIKNDKHAIKKVEAFLNSLMERNIPKQTCQRSHYRYLLIEQRELTTLLNLLYQYICNSKIKITRQNENDTIEFFVYDHLSGTEKKEELFSAQLIESYQPMRSITKIERVATNRTIREDDLDKVLILKEIVNYSTILNFYNGHLNIVGKAVPYQDGSSNLKSLFPFQFNDLIKNYKILDGHQGFLLEF</sequence>
<gene>
    <name evidence="1" type="ORF">D0U04_19870</name>
</gene>
<name>A0ABX9KSD6_9BACI</name>
<comment type="caution">
    <text evidence="1">The sequence shown here is derived from an EMBL/GenBank/DDBJ whole genome shotgun (WGS) entry which is preliminary data.</text>
</comment>